<keyword evidence="3 6" id="KW-0812">Transmembrane</keyword>
<keyword evidence="8" id="KW-1185">Reference proteome</keyword>
<keyword evidence="4 6" id="KW-1133">Transmembrane helix</keyword>
<evidence type="ECO:0000256" key="6">
    <source>
        <dbReference type="SAM" id="Phobius"/>
    </source>
</evidence>
<evidence type="ECO:0000313" key="7">
    <source>
        <dbReference type="EMBL" id="SMC98091.1"/>
    </source>
</evidence>
<keyword evidence="5 6" id="KW-0472">Membrane</keyword>
<keyword evidence="2" id="KW-1003">Cell membrane</keyword>
<feature type="transmembrane region" description="Helical" evidence="6">
    <location>
        <begin position="12"/>
        <end position="37"/>
    </location>
</feature>
<dbReference type="PANTHER" id="PTHR30250:SF26">
    <property type="entry name" value="PSMA PROTEIN"/>
    <property type="match status" value="1"/>
</dbReference>
<feature type="transmembrane region" description="Helical" evidence="6">
    <location>
        <begin position="337"/>
        <end position="354"/>
    </location>
</feature>
<proteinExistence type="predicted"/>
<feature type="transmembrane region" description="Helical" evidence="6">
    <location>
        <begin position="90"/>
        <end position="112"/>
    </location>
</feature>
<feature type="transmembrane region" description="Helical" evidence="6">
    <location>
        <begin position="161"/>
        <end position="178"/>
    </location>
</feature>
<dbReference type="PANTHER" id="PTHR30250">
    <property type="entry name" value="PST FAMILY PREDICTED COLANIC ACID TRANSPORTER"/>
    <property type="match status" value="1"/>
</dbReference>
<dbReference type="RefSeq" id="WP_084577156.1">
    <property type="nucleotide sequence ID" value="NZ_CP155572.1"/>
</dbReference>
<evidence type="ECO:0000313" key="8">
    <source>
        <dbReference type="Proteomes" id="UP000192738"/>
    </source>
</evidence>
<dbReference type="GO" id="GO:0005886">
    <property type="term" value="C:plasma membrane"/>
    <property type="evidence" value="ECO:0007669"/>
    <property type="project" value="UniProtKB-SubCell"/>
</dbReference>
<feature type="transmembrane region" description="Helical" evidence="6">
    <location>
        <begin position="49"/>
        <end position="69"/>
    </location>
</feature>
<protein>
    <submittedName>
        <fullName evidence="7">Membrane protein involved in the export of O-antigen and teichoic acid</fullName>
    </submittedName>
</protein>
<dbReference type="AlphaFoldDB" id="A0A1W2DKX7"/>
<feature type="transmembrane region" description="Helical" evidence="6">
    <location>
        <begin position="462"/>
        <end position="484"/>
    </location>
</feature>
<feature type="transmembrane region" description="Helical" evidence="6">
    <location>
        <begin position="401"/>
        <end position="421"/>
    </location>
</feature>
<dbReference type="Proteomes" id="UP000192738">
    <property type="component" value="Unassembled WGS sequence"/>
</dbReference>
<evidence type="ECO:0000256" key="2">
    <source>
        <dbReference type="ARBA" id="ARBA00022475"/>
    </source>
</evidence>
<feature type="transmembrane region" description="Helical" evidence="6">
    <location>
        <begin position="307"/>
        <end position="325"/>
    </location>
</feature>
<dbReference type="EMBL" id="FWXI01000016">
    <property type="protein sequence ID" value="SMC98091.1"/>
    <property type="molecule type" value="Genomic_DNA"/>
</dbReference>
<comment type="subcellular location">
    <subcellularLocation>
        <location evidence="1">Cell membrane</location>
        <topology evidence="1">Multi-pass membrane protein</topology>
    </subcellularLocation>
</comment>
<dbReference type="OrthoDB" id="8609648at2"/>
<sequence>MRTYNTLRNTGFAIAVQLLTQVLGFVNRTIFIYFLGIHYLGVSGLFSNILMILSLAELGIGSAIVFNLYKPLAEKDITKIKQLVNFYKKTYRIIATIILILGISLVPFLDILIKDKPDIPDLEIIYLLYLAGTISTYFCAHKRSLVIADQKEYINTLNRQVFTIIQAFVDCIILVFTHNFILYLFLRVIITTLSNISINMKVDKLYPYLSDKNISPINDAEKKIIYKHMKAMMYHQLGGVAVFGTTNILIAAFVGVAYVGLYSNYLLVTGTLITGIGLLFNSATASVGHLNATSDKNKSYDVFKKMFFLNAVLYSTATVCLLNLLNEFINLWLGQSYMLDSFCINLIIVNFYIMNVRHVVMIFRNTMGLFYEDRYRPLIVVVVNLAASVLLLDVIGFPGILLGSFISTAAITLWWEPYILYKYGFKLKLKMYFIEYLKFIVVIFVAGFISNSFCQNFESASWGIWFIKAGLSCAVSIMTILLIFRRSNELKFTFDFMFSFARRLVAQLHG</sequence>
<evidence type="ECO:0000256" key="3">
    <source>
        <dbReference type="ARBA" id="ARBA00022692"/>
    </source>
</evidence>
<feature type="transmembrane region" description="Helical" evidence="6">
    <location>
        <begin position="433"/>
        <end position="450"/>
    </location>
</feature>
<feature type="transmembrane region" description="Helical" evidence="6">
    <location>
        <begin position="265"/>
        <end position="287"/>
    </location>
</feature>
<name>A0A1W2DKX7_9FIRM</name>
<evidence type="ECO:0000256" key="1">
    <source>
        <dbReference type="ARBA" id="ARBA00004651"/>
    </source>
</evidence>
<gene>
    <name evidence="7" type="ORF">SAMN04488500_116108</name>
</gene>
<dbReference type="InterPro" id="IPR050833">
    <property type="entry name" value="Poly_Biosynth_Transport"/>
</dbReference>
<reference evidence="7 8" key="1">
    <citation type="submission" date="2017-04" db="EMBL/GenBank/DDBJ databases">
        <authorList>
            <person name="Afonso C.L."/>
            <person name="Miller P.J."/>
            <person name="Scott M.A."/>
            <person name="Spackman E."/>
            <person name="Goraichik I."/>
            <person name="Dimitrov K.M."/>
            <person name="Suarez D.L."/>
            <person name="Swayne D.E."/>
        </authorList>
    </citation>
    <scope>NUCLEOTIDE SEQUENCE [LARGE SCALE GENOMIC DNA]</scope>
    <source>
        <strain evidence="7 8">DSM 5090</strain>
    </source>
</reference>
<evidence type="ECO:0000256" key="4">
    <source>
        <dbReference type="ARBA" id="ARBA00022989"/>
    </source>
</evidence>
<accession>A0A1W2DKX7</accession>
<evidence type="ECO:0000256" key="5">
    <source>
        <dbReference type="ARBA" id="ARBA00023136"/>
    </source>
</evidence>
<feature type="transmembrane region" description="Helical" evidence="6">
    <location>
        <begin position="237"/>
        <end position="259"/>
    </location>
</feature>
<dbReference type="STRING" id="112901.SAMN04488500_116108"/>
<feature type="transmembrane region" description="Helical" evidence="6">
    <location>
        <begin position="375"/>
        <end position="395"/>
    </location>
</feature>
<organism evidence="7 8">
    <name type="scientific">Sporomusa malonica</name>
    <dbReference type="NCBI Taxonomy" id="112901"/>
    <lineage>
        <taxon>Bacteria</taxon>
        <taxon>Bacillati</taxon>
        <taxon>Bacillota</taxon>
        <taxon>Negativicutes</taxon>
        <taxon>Selenomonadales</taxon>
        <taxon>Sporomusaceae</taxon>
        <taxon>Sporomusa</taxon>
    </lineage>
</organism>